<evidence type="ECO:0000313" key="2">
    <source>
        <dbReference type="EMBL" id="UPM53550.1"/>
    </source>
</evidence>
<sequence length="53" mass="6181">MTLIGYLFWGICLVAVIFTFLIEKKLGTTPPYKTEHQILFEEITKIDRALVHE</sequence>
<evidence type="ECO:0000313" key="3">
    <source>
        <dbReference type="Proteomes" id="UP000830639"/>
    </source>
</evidence>
<gene>
    <name evidence="2" type="ORF">MY490_17405</name>
</gene>
<keyword evidence="1" id="KW-0472">Membrane</keyword>
<evidence type="ECO:0000256" key="1">
    <source>
        <dbReference type="SAM" id="Phobius"/>
    </source>
</evidence>
<feature type="transmembrane region" description="Helical" evidence="1">
    <location>
        <begin position="6"/>
        <end position="23"/>
    </location>
</feature>
<protein>
    <recommendedName>
        <fullName evidence="4">ATP synthase F0 subunit 8</fullName>
    </recommendedName>
</protein>
<keyword evidence="1" id="KW-0812">Transmembrane</keyword>
<dbReference type="RefSeq" id="WP_248266803.1">
    <property type="nucleotide sequence ID" value="NZ_CP096034.1"/>
</dbReference>
<evidence type="ECO:0008006" key="4">
    <source>
        <dbReference type="Google" id="ProtNLM"/>
    </source>
</evidence>
<dbReference type="Proteomes" id="UP000830639">
    <property type="component" value="Chromosome"/>
</dbReference>
<dbReference type="EMBL" id="CP096034">
    <property type="protein sequence ID" value="UPM53550.1"/>
    <property type="molecule type" value="Genomic_DNA"/>
</dbReference>
<accession>A0ABY4JI89</accession>
<reference evidence="2 3" key="1">
    <citation type="submission" date="2022-04" db="EMBL/GenBank/DDBJ databases">
        <title>Mechanism of arsenic methylation and mitigation arsenic toxicity by Bacillus sp. LH14 from an Arsenic-Contaminated Paddy Soil.</title>
        <authorList>
            <person name="Wang D."/>
        </authorList>
    </citation>
    <scope>NUCLEOTIDE SEQUENCE [LARGE SCALE GENOMIC DNA]</scope>
    <source>
        <strain evidence="2 3">LH14</strain>
    </source>
</reference>
<keyword evidence="3" id="KW-1185">Reference proteome</keyword>
<proteinExistence type="predicted"/>
<keyword evidence="1" id="KW-1133">Transmembrane helix</keyword>
<name>A0ABY4JI89_9BACI</name>
<organism evidence="2 3">
    <name type="scientific">Gottfriedia acidiceleris</name>
    <dbReference type="NCBI Taxonomy" id="371036"/>
    <lineage>
        <taxon>Bacteria</taxon>
        <taxon>Bacillati</taxon>
        <taxon>Bacillota</taxon>
        <taxon>Bacilli</taxon>
        <taxon>Bacillales</taxon>
        <taxon>Bacillaceae</taxon>
        <taxon>Gottfriedia</taxon>
    </lineage>
</organism>